<dbReference type="Proteomes" id="UP000316778">
    <property type="component" value="Unassembled WGS sequence"/>
</dbReference>
<evidence type="ECO:0000313" key="2">
    <source>
        <dbReference type="EMBL" id="TWI84111.1"/>
    </source>
</evidence>
<dbReference type="EMBL" id="VLLG01000005">
    <property type="protein sequence ID" value="TWI84111.1"/>
    <property type="molecule type" value="Genomic_DNA"/>
</dbReference>
<keyword evidence="1" id="KW-0812">Transmembrane</keyword>
<evidence type="ECO:0000313" key="3">
    <source>
        <dbReference type="Proteomes" id="UP000316778"/>
    </source>
</evidence>
<reference evidence="2 3" key="1">
    <citation type="journal article" date="2013" name="Stand. Genomic Sci.">
        <title>Genomic Encyclopedia of Type Strains, Phase I: The one thousand microbial genomes (KMG-I) project.</title>
        <authorList>
            <person name="Kyrpides N.C."/>
            <person name="Woyke T."/>
            <person name="Eisen J.A."/>
            <person name="Garrity G."/>
            <person name="Lilburn T.G."/>
            <person name="Beck B.J."/>
            <person name="Whitman W.B."/>
            <person name="Hugenholtz P."/>
            <person name="Klenk H.P."/>
        </authorList>
    </citation>
    <scope>NUCLEOTIDE SEQUENCE [LARGE SCALE GENOMIC DNA]</scope>
    <source>
        <strain evidence="2 3">DSM 13484</strain>
    </source>
</reference>
<keyword evidence="1" id="KW-1133">Transmembrane helix</keyword>
<dbReference type="RefSeq" id="WP_145717645.1">
    <property type="nucleotide sequence ID" value="NZ_BAAAFY010000002.1"/>
</dbReference>
<feature type="transmembrane region" description="Helical" evidence="1">
    <location>
        <begin position="23"/>
        <end position="40"/>
    </location>
</feature>
<evidence type="ECO:0000256" key="1">
    <source>
        <dbReference type="SAM" id="Phobius"/>
    </source>
</evidence>
<sequence length="62" mass="7507">MQHPLSYPQPHPHPHFLIMMEKALAWVSAIGLLAAAYPFLKELYQYLMWRLYEIFIQHQHLF</sequence>
<gene>
    <name evidence="2" type="ORF">LX66_4473</name>
</gene>
<keyword evidence="1" id="KW-0472">Membrane</keyword>
<proteinExistence type="predicted"/>
<organism evidence="2 3">
    <name type="scientific">Chitinophaga japonensis</name>
    <name type="common">Flexibacter japonensis</name>
    <dbReference type="NCBI Taxonomy" id="104662"/>
    <lineage>
        <taxon>Bacteria</taxon>
        <taxon>Pseudomonadati</taxon>
        <taxon>Bacteroidota</taxon>
        <taxon>Chitinophagia</taxon>
        <taxon>Chitinophagales</taxon>
        <taxon>Chitinophagaceae</taxon>
        <taxon>Chitinophaga</taxon>
    </lineage>
</organism>
<keyword evidence="3" id="KW-1185">Reference proteome</keyword>
<comment type="caution">
    <text evidence="2">The sequence shown here is derived from an EMBL/GenBank/DDBJ whole genome shotgun (WGS) entry which is preliminary data.</text>
</comment>
<protein>
    <submittedName>
        <fullName evidence="2">Uncharacterized protein</fullName>
    </submittedName>
</protein>
<name>A0A562SS93_CHIJA</name>
<dbReference type="AlphaFoldDB" id="A0A562SS93"/>
<accession>A0A562SS93</accession>